<evidence type="ECO:0000313" key="1">
    <source>
        <dbReference type="EMBL" id="NEY73304.1"/>
    </source>
</evidence>
<dbReference type="RefSeq" id="WP_163180777.1">
    <property type="nucleotide sequence ID" value="NZ_JAAIWM010000006.1"/>
</dbReference>
<proteinExistence type="predicted"/>
<keyword evidence="2" id="KW-1185">Reference proteome</keyword>
<protein>
    <submittedName>
        <fullName evidence="1">BH0509 family protein</fullName>
    </submittedName>
</protein>
<gene>
    <name evidence="1" type="ORF">G4D63_16340</name>
</gene>
<accession>A0A6M0QAA5</accession>
<dbReference type="InterPro" id="IPR049615">
    <property type="entry name" value="BH0509-like"/>
</dbReference>
<dbReference type="AlphaFoldDB" id="A0A6M0QAA5"/>
<organism evidence="1 2">
    <name type="scientific">Bacillus mesophilus</name>
    <dbReference type="NCBI Taxonomy" id="1808955"/>
    <lineage>
        <taxon>Bacteria</taxon>
        <taxon>Bacillati</taxon>
        <taxon>Bacillota</taxon>
        <taxon>Bacilli</taxon>
        <taxon>Bacillales</taxon>
        <taxon>Bacillaceae</taxon>
        <taxon>Bacillus</taxon>
    </lineage>
</organism>
<dbReference type="NCBIfam" id="NF033562">
    <property type="entry name" value="BH0509_fam"/>
    <property type="match status" value="1"/>
</dbReference>
<evidence type="ECO:0000313" key="2">
    <source>
        <dbReference type="Proteomes" id="UP000481043"/>
    </source>
</evidence>
<comment type="caution">
    <text evidence="1">The sequence shown here is derived from an EMBL/GenBank/DDBJ whole genome shotgun (WGS) entry which is preliminary data.</text>
</comment>
<dbReference type="EMBL" id="JAAIWM010000006">
    <property type="protein sequence ID" value="NEY73304.1"/>
    <property type="molecule type" value="Genomic_DNA"/>
</dbReference>
<sequence>MSRQERINMINFIQRTKGIAEEQLLYMTDLDIEHIYNSAYYQFEIIQE</sequence>
<name>A0A6M0QAA5_9BACI</name>
<dbReference type="Proteomes" id="UP000481043">
    <property type="component" value="Unassembled WGS sequence"/>
</dbReference>
<reference evidence="1 2" key="1">
    <citation type="submission" date="2020-02" db="EMBL/GenBank/DDBJ databases">
        <title>Bacillus aquiflavi sp. nov., isolated from yellow water of strong flavor Chinese baijiu in Yibin region of China.</title>
        <authorList>
            <person name="Xie J."/>
        </authorList>
    </citation>
    <scope>NUCLEOTIDE SEQUENCE [LARGE SCALE GENOMIC DNA]</scope>
    <source>
        <strain evidence="1 2">SA4</strain>
    </source>
</reference>